<evidence type="ECO:0000256" key="4">
    <source>
        <dbReference type="ARBA" id="ARBA00022989"/>
    </source>
</evidence>
<comment type="subcellular location">
    <subcellularLocation>
        <location evidence="1">Membrane</location>
        <topology evidence="1">Multi-pass membrane protein</topology>
    </subcellularLocation>
</comment>
<feature type="transmembrane region" description="Helical" evidence="8">
    <location>
        <begin position="825"/>
        <end position="845"/>
    </location>
</feature>
<dbReference type="PANTHER" id="PTHR22730">
    <property type="entry name" value="PROMININ PROM PROTEIN"/>
    <property type="match status" value="1"/>
</dbReference>
<sequence>MANTVRRVSKRHPQQHPLLKRERWTVSSVLLLLTVPCALVAVAQAEPILKIRTTEFSTFNDTADFQSSTSYNARGMAPLYEITNMVIDLFVDENPIPEGYVIVKEGSIEVGPNIKDNNWGPLLRQYWAILLVAVLCIVMIAIMPIVGLCLCCCRCFGGCGGRSQPFDKKHDTCRRAILGFLLICSTSALVFGVVVAFVTNSYMQHGVENITTSARHGVHDTRLFLQTTSSHIDHLLNKNYQELNADLKQMLQDASGNIIQRLEEESKAEKLTKLYEFVEQLPAIRESLQKMKQLTSDLRITASQLNDGLRGVKRELLTSLNKCGTQECINVMEDYKIGRLNVNGIDYNSLPDLSQIIQSVTDLTESGLGEAIHDGVKQMDHLKSKLKQTVTQSIPKVQAASDSTGMAIKQVSDMLTSRLNDVANALGNNSYKHLDTADDYINQYSIYRYYAGLGISSVLLLILICLVFGLLCGICGKRPDGYGDDCCNKGAGGRFLIFAVAIIFLTFSVILAVSLASFLVGTVTRRAACDSLRNPRDDQLINYIDQFVNLNNLYTQLRAQTERSKTRLRTSETVDPIRIGEVIVACEKNESIYSVLKMHNFVDMNTLRNYPEDYGITRELEALKEKIQIDSVQILTPGTREDIEGLRQSKLNEFDVDKFTDNLTFNITEYNLNEIAEKLRDVANRVPSGKETNEIKVNLKNQALHLSSYQTNLVEPMIASTNQLIKLSTSLDSSLKFGEKSFSDAIDKFLEQISGAEEYINTYGKAFVQNITLELVNGFTKQIYAYINLVIDSTQNDIGLCGPVFNVYQSVIVASCNRIVDPFNGFWAGVVWCLLLFLPSIIFGVKLSTLYQKSDPYPGPMVESEYLYDAYTERDNIPLASGPKNKRRKKQDRRRESRDRREIYYEEGSPSHSRDPRYNDIAPNLEPSDLASILTPSGGGERADSAVTPPPQQLTSNRTQQYHGHNLHQRHHSTPLPMSLPMSLVVTHDSPYELADMAPRDQRRSSFSRNGGATTTLVADSPNRMLSRLFSKSFYDDFQAALRQPDAVEARTLAEAEDTDAPPMSIGSSDLLTVATYFPSTPRHRHHHHHHHHQRGPGGASVSRSNSSSVGSVRSMALVPARTPSPLEFRTMSFRRPRSLASEESTASGKHSSTRTDSGYEKNWDGAPPRYQNPPMAPPAAEYERPPPYYYPGAPSEHE</sequence>
<proteinExistence type="inferred from homology"/>
<reference evidence="9" key="2">
    <citation type="submission" date="2022-08" db="UniProtKB">
        <authorList>
            <consortium name="EnsemblMetazoa"/>
        </authorList>
    </citation>
    <scope>IDENTIFICATION</scope>
    <source>
        <strain evidence="9">STECLA/ALBI9_A</strain>
    </source>
</reference>
<evidence type="ECO:0000313" key="10">
    <source>
        <dbReference type="Proteomes" id="UP000069272"/>
    </source>
</evidence>
<reference evidence="9 10" key="1">
    <citation type="journal article" date="2017" name="G3 (Bethesda)">
        <title>The Physical Genome Mapping of Anopheles albimanus Corrected Scaffold Misassemblies and Identified Interarm Rearrangements in Genus Anopheles.</title>
        <authorList>
            <person name="Artemov G.N."/>
            <person name="Peery A.N."/>
            <person name="Jiang X."/>
            <person name="Tu Z."/>
            <person name="Stegniy V.N."/>
            <person name="Sharakhova M.V."/>
            <person name="Sharakhov I.V."/>
        </authorList>
    </citation>
    <scope>NUCLEOTIDE SEQUENCE [LARGE SCALE GENOMIC DNA]</scope>
    <source>
        <strain evidence="9 10">ALBI9_A</strain>
    </source>
</reference>
<evidence type="ECO:0000256" key="1">
    <source>
        <dbReference type="ARBA" id="ARBA00004141"/>
    </source>
</evidence>
<evidence type="ECO:0000256" key="2">
    <source>
        <dbReference type="ARBA" id="ARBA00006058"/>
    </source>
</evidence>
<feature type="transmembrane region" description="Helical" evidence="8">
    <location>
        <begin position="177"/>
        <end position="198"/>
    </location>
</feature>
<feature type="compositionally biased region" description="Polar residues" evidence="7">
    <location>
        <begin position="1142"/>
        <end position="1157"/>
    </location>
</feature>
<evidence type="ECO:0000256" key="3">
    <source>
        <dbReference type="ARBA" id="ARBA00022692"/>
    </source>
</evidence>
<dbReference type="STRING" id="7167.A0A182FCB6"/>
<feature type="compositionally biased region" description="Basic residues" evidence="7">
    <location>
        <begin position="1082"/>
        <end position="1095"/>
    </location>
</feature>
<keyword evidence="6" id="KW-0325">Glycoprotein</keyword>
<feature type="compositionally biased region" description="Basic and acidic residues" evidence="7">
    <location>
        <begin position="893"/>
        <end position="904"/>
    </location>
</feature>
<evidence type="ECO:0000256" key="5">
    <source>
        <dbReference type="ARBA" id="ARBA00023136"/>
    </source>
</evidence>
<evidence type="ECO:0000256" key="6">
    <source>
        <dbReference type="ARBA" id="ARBA00023180"/>
    </source>
</evidence>
<keyword evidence="3 8" id="KW-0812">Transmembrane</keyword>
<name>A0A182FCB6_ANOAL</name>
<feature type="transmembrane region" description="Helical" evidence="8">
    <location>
        <begin position="495"/>
        <end position="520"/>
    </location>
</feature>
<keyword evidence="4 8" id="KW-1133">Transmembrane helix</keyword>
<dbReference type="InterPro" id="IPR008795">
    <property type="entry name" value="Prominin"/>
</dbReference>
<keyword evidence="5 8" id="KW-0472">Membrane</keyword>
<accession>A0A182FCB6</accession>
<evidence type="ECO:0000313" key="9">
    <source>
        <dbReference type="EnsemblMetazoa" id="AALB004150-PA"/>
    </source>
</evidence>
<evidence type="ECO:0008006" key="11">
    <source>
        <dbReference type="Google" id="ProtNLM"/>
    </source>
</evidence>
<evidence type="ECO:0000256" key="7">
    <source>
        <dbReference type="SAM" id="MobiDB-lite"/>
    </source>
</evidence>
<feature type="transmembrane region" description="Helical" evidence="8">
    <location>
        <begin position="449"/>
        <end position="474"/>
    </location>
</feature>
<dbReference type="EnsemblMetazoa" id="AALB004150-RA">
    <property type="protein sequence ID" value="AALB004150-PA"/>
    <property type="gene ID" value="AALB004150"/>
</dbReference>
<feature type="compositionally biased region" description="Low complexity" evidence="7">
    <location>
        <begin position="1100"/>
        <end position="1115"/>
    </location>
</feature>
<dbReference type="PANTHER" id="PTHR22730:SF1">
    <property type="entry name" value="PROMININ-LIKE PROTEIN"/>
    <property type="match status" value="1"/>
</dbReference>
<organism evidence="9 10">
    <name type="scientific">Anopheles albimanus</name>
    <name type="common">New world malaria mosquito</name>
    <dbReference type="NCBI Taxonomy" id="7167"/>
    <lineage>
        <taxon>Eukaryota</taxon>
        <taxon>Metazoa</taxon>
        <taxon>Ecdysozoa</taxon>
        <taxon>Arthropoda</taxon>
        <taxon>Hexapoda</taxon>
        <taxon>Insecta</taxon>
        <taxon>Pterygota</taxon>
        <taxon>Neoptera</taxon>
        <taxon>Endopterygota</taxon>
        <taxon>Diptera</taxon>
        <taxon>Nematocera</taxon>
        <taxon>Culicoidea</taxon>
        <taxon>Culicidae</taxon>
        <taxon>Anophelinae</taxon>
        <taxon>Anopheles</taxon>
    </lineage>
</organism>
<evidence type="ECO:0000256" key="8">
    <source>
        <dbReference type="SAM" id="Phobius"/>
    </source>
</evidence>
<keyword evidence="10" id="KW-1185">Reference proteome</keyword>
<comment type="similarity">
    <text evidence="2">Belongs to the prominin family.</text>
</comment>
<dbReference type="VEuPathDB" id="VectorBase:AALB20_038536"/>
<feature type="transmembrane region" description="Helical" evidence="8">
    <location>
        <begin position="126"/>
        <end position="156"/>
    </location>
</feature>
<feature type="region of interest" description="Disordered" evidence="7">
    <location>
        <begin position="877"/>
        <end position="953"/>
    </location>
</feature>
<dbReference type="VEuPathDB" id="VectorBase:AALB004150"/>
<dbReference type="Pfam" id="PF05478">
    <property type="entry name" value="Prominin"/>
    <property type="match status" value="1"/>
</dbReference>
<dbReference type="Proteomes" id="UP000069272">
    <property type="component" value="Chromosome 3L"/>
</dbReference>
<protein>
    <recommendedName>
        <fullName evidence="11">Prominin-like protein</fullName>
    </recommendedName>
</protein>
<dbReference type="GO" id="GO:0016020">
    <property type="term" value="C:membrane"/>
    <property type="evidence" value="ECO:0007669"/>
    <property type="project" value="UniProtKB-SubCell"/>
</dbReference>
<feature type="region of interest" description="Disordered" evidence="7">
    <location>
        <begin position="1081"/>
        <end position="1199"/>
    </location>
</feature>
<dbReference type="AlphaFoldDB" id="A0A182FCB6"/>